<dbReference type="InterPro" id="IPR001663">
    <property type="entry name" value="Rng_hydr_dOase-A"/>
</dbReference>
<keyword evidence="4" id="KW-0560">Oxidoreductase</keyword>
<reference evidence="9" key="1">
    <citation type="submission" date="2018-08" db="EMBL/GenBank/DDBJ databases">
        <authorList>
            <person name="Kim S.-J."/>
            <person name="Jung G.-Y."/>
        </authorList>
    </citation>
    <scope>NUCLEOTIDE SEQUENCE [LARGE SCALE GENOMIC DNA]</scope>
    <source>
        <strain evidence="9">GY_G</strain>
    </source>
</reference>
<proteinExistence type="predicted"/>
<dbReference type="EMBL" id="QRGP01000001">
    <property type="protein sequence ID" value="RDV06309.1"/>
    <property type="molecule type" value="Genomic_DNA"/>
</dbReference>
<keyword evidence="3" id="KW-0479">Metal-binding</keyword>
<dbReference type="PROSITE" id="PS51296">
    <property type="entry name" value="RIESKE"/>
    <property type="match status" value="1"/>
</dbReference>
<name>A0A371BFD6_9SPHN</name>
<dbReference type="InterPro" id="IPR036922">
    <property type="entry name" value="Rieske_2Fe-2S_sf"/>
</dbReference>
<keyword evidence="9" id="KW-1185">Reference proteome</keyword>
<feature type="domain" description="Rieske" evidence="7">
    <location>
        <begin position="72"/>
        <end position="179"/>
    </location>
</feature>
<dbReference type="AlphaFoldDB" id="A0A371BFD6"/>
<comment type="cofactor">
    <cofactor evidence="1">
        <name>Fe cation</name>
        <dbReference type="ChEBI" id="CHEBI:24875"/>
    </cofactor>
</comment>
<evidence type="ECO:0000313" key="8">
    <source>
        <dbReference type="EMBL" id="RDV06309.1"/>
    </source>
</evidence>
<keyword evidence="6" id="KW-0411">Iron-sulfur</keyword>
<evidence type="ECO:0000313" key="9">
    <source>
        <dbReference type="Proteomes" id="UP000263833"/>
    </source>
</evidence>
<dbReference type="InterPro" id="IPR015879">
    <property type="entry name" value="Ring_hydroxy_dOase_asu_C_dom"/>
</dbReference>
<dbReference type="SUPFAM" id="SSF55961">
    <property type="entry name" value="Bet v1-like"/>
    <property type="match status" value="1"/>
</dbReference>
<keyword evidence="2" id="KW-0001">2Fe-2S</keyword>
<dbReference type="PRINTS" id="PR00090">
    <property type="entry name" value="RNGDIOXGNASE"/>
</dbReference>
<sequence>MNAPLDKTPIGKPIVQTYDMLSKGQREAMKRIASHEDAVVPQIEVTRPVSIFLSQERFDAEQENIFKKRAIPLTISALLPEPGMAMGHESTGLPLIVSRDRDGQVHVFLNACQHKGAKLLETCEPVKSGRMTCPYHAWTFGVDGKLIGVARAETFINLDKSKRNLAELPSKEQGGIIWVMLDRHAEPDFSSLVPELGEDLDALELGTAHVYGRKSFDVNANWKLVLEPFLEGYHVQRLHASTVGPLYADVPNVVDKLGPTIRQISGKVNFTPEDLEIPGENIHKTVTTVYNLFPNGVVITSPWYISIMILHPRGPDRTIVDYHNLTRVAPDNPKAENLYKTSYDMVLDVFGNEDFRAAEISHAGLATGALETVVYSGLEASIPAYYGILESYLPK</sequence>
<comment type="caution">
    <text evidence="8">The sequence shown here is derived from an EMBL/GenBank/DDBJ whole genome shotgun (WGS) entry which is preliminary data.</text>
</comment>
<dbReference type="PANTHER" id="PTHR43756:SF5">
    <property type="entry name" value="CHOLINE MONOOXYGENASE, CHLOROPLASTIC"/>
    <property type="match status" value="1"/>
</dbReference>
<keyword evidence="5" id="KW-0408">Iron</keyword>
<evidence type="ECO:0000256" key="2">
    <source>
        <dbReference type="ARBA" id="ARBA00022714"/>
    </source>
</evidence>
<dbReference type="PANTHER" id="PTHR43756">
    <property type="entry name" value="CHOLINE MONOOXYGENASE, CHLOROPLASTIC"/>
    <property type="match status" value="1"/>
</dbReference>
<dbReference type="GO" id="GO:0005506">
    <property type="term" value="F:iron ion binding"/>
    <property type="evidence" value="ECO:0007669"/>
    <property type="project" value="InterPro"/>
</dbReference>
<dbReference type="InterPro" id="IPR017941">
    <property type="entry name" value="Rieske_2Fe-2S"/>
</dbReference>
<evidence type="ECO:0000256" key="4">
    <source>
        <dbReference type="ARBA" id="ARBA00023002"/>
    </source>
</evidence>
<dbReference type="SUPFAM" id="SSF50022">
    <property type="entry name" value="ISP domain"/>
    <property type="match status" value="1"/>
</dbReference>
<dbReference type="Gene3D" id="3.90.380.10">
    <property type="entry name" value="Naphthalene 1,2-dioxygenase Alpha Subunit, Chain A, domain 1"/>
    <property type="match status" value="2"/>
</dbReference>
<dbReference type="GO" id="GO:0051213">
    <property type="term" value="F:dioxygenase activity"/>
    <property type="evidence" value="ECO:0007669"/>
    <property type="project" value="UniProtKB-KW"/>
</dbReference>
<protein>
    <submittedName>
        <fullName evidence="8">Aromatic ring-hydroxylating dioxygenase subunit alpha</fullName>
    </submittedName>
</protein>
<dbReference type="RefSeq" id="WP_115547864.1">
    <property type="nucleotide sequence ID" value="NZ_QRGP01000001.1"/>
</dbReference>
<organism evidence="8 9">
    <name type="scientific">Sphingorhabdus pulchriflava</name>
    <dbReference type="NCBI Taxonomy" id="2292257"/>
    <lineage>
        <taxon>Bacteria</taxon>
        <taxon>Pseudomonadati</taxon>
        <taxon>Pseudomonadota</taxon>
        <taxon>Alphaproteobacteria</taxon>
        <taxon>Sphingomonadales</taxon>
        <taxon>Sphingomonadaceae</taxon>
        <taxon>Sphingorhabdus</taxon>
    </lineage>
</organism>
<evidence type="ECO:0000256" key="6">
    <source>
        <dbReference type="ARBA" id="ARBA00023014"/>
    </source>
</evidence>
<dbReference type="CDD" id="cd03469">
    <property type="entry name" value="Rieske_RO_Alpha_N"/>
    <property type="match status" value="1"/>
</dbReference>
<keyword evidence="8" id="KW-0223">Dioxygenase</keyword>
<evidence type="ECO:0000256" key="5">
    <source>
        <dbReference type="ARBA" id="ARBA00023004"/>
    </source>
</evidence>
<dbReference type="Pfam" id="PF00848">
    <property type="entry name" value="Ring_hydroxyl_A"/>
    <property type="match status" value="1"/>
</dbReference>
<evidence type="ECO:0000259" key="7">
    <source>
        <dbReference type="PROSITE" id="PS51296"/>
    </source>
</evidence>
<dbReference type="Proteomes" id="UP000263833">
    <property type="component" value="Unassembled WGS sequence"/>
</dbReference>
<evidence type="ECO:0000256" key="1">
    <source>
        <dbReference type="ARBA" id="ARBA00001962"/>
    </source>
</evidence>
<dbReference type="OrthoDB" id="7458380at2"/>
<dbReference type="Pfam" id="PF00355">
    <property type="entry name" value="Rieske"/>
    <property type="match status" value="1"/>
</dbReference>
<gene>
    <name evidence="8" type="ORF">DXH95_02420</name>
</gene>
<dbReference type="GO" id="GO:0051537">
    <property type="term" value="F:2 iron, 2 sulfur cluster binding"/>
    <property type="evidence" value="ECO:0007669"/>
    <property type="project" value="UniProtKB-KW"/>
</dbReference>
<accession>A0A371BFD6</accession>
<dbReference type="Gene3D" id="2.102.10.10">
    <property type="entry name" value="Rieske [2Fe-2S] iron-sulphur domain"/>
    <property type="match status" value="1"/>
</dbReference>
<evidence type="ECO:0000256" key="3">
    <source>
        <dbReference type="ARBA" id="ARBA00022723"/>
    </source>
</evidence>